<dbReference type="PROSITE" id="PS51257">
    <property type="entry name" value="PROKAR_LIPOPROTEIN"/>
    <property type="match status" value="1"/>
</dbReference>
<dbReference type="PIRSF" id="PIRSF036431">
    <property type="entry name" value="STHK_DctB"/>
    <property type="match status" value="1"/>
</dbReference>
<keyword evidence="10" id="KW-0067">ATP-binding</keyword>
<dbReference type="InterPro" id="IPR036890">
    <property type="entry name" value="HATPase_C_sf"/>
</dbReference>
<proteinExistence type="predicted"/>
<dbReference type="InterPro" id="IPR029151">
    <property type="entry name" value="Sensor-like_sf"/>
</dbReference>
<keyword evidence="4" id="KW-1003">Cell membrane</keyword>
<organism evidence="15 16">
    <name type="scientific">Skermanella cutis</name>
    <dbReference type="NCBI Taxonomy" id="2775420"/>
    <lineage>
        <taxon>Bacteria</taxon>
        <taxon>Pseudomonadati</taxon>
        <taxon>Pseudomonadota</taxon>
        <taxon>Alphaproteobacteria</taxon>
        <taxon>Rhodospirillales</taxon>
        <taxon>Azospirillaceae</taxon>
        <taxon>Skermanella</taxon>
    </lineage>
</organism>
<evidence type="ECO:0000256" key="11">
    <source>
        <dbReference type="ARBA" id="ARBA00022989"/>
    </source>
</evidence>
<keyword evidence="9 15" id="KW-0418">Kinase</keyword>
<dbReference type="PANTHER" id="PTHR43065">
    <property type="entry name" value="SENSOR HISTIDINE KINASE"/>
    <property type="match status" value="1"/>
</dbReference>
<dbReference type="InterPro" id="IPR003661">
    <property type="entry name" value="HisK_dim/P_dom"/>
</dbReference>
<feature type="domain" description="Histidine kinase" evidence="14">
    <location>
        <begin position="396"/>
        <end position="614"/>
    </location>
</feature>
<evidence type="ECO:0000256" key="1">
    <source>
        <dbReference type="ARBA" id="ARBA00000085"/>
    </source>
</evidence>
<keyword evidence="5" id="KW-0597">Phosphoprotein</keyword>
<keyword evidence="8" id="KW-0547">Nucleotide-binding</keyword>
<comment type="catalytic activity">
    <reaction evidence="1">
        <text>ATP + protein L-histidine = ADP + protein N-phospho-L-histidine.</text>
        <dbReference type="EC" id="2.7.13.3"/>
    </reaction>
</comment>
<dbReference type="Gene3D" id="3.30.450.20">
    <property type="entry name" value="PAS domain"/>
    <property type="match status" value="2"/>
</dbReference>
<dbReference type="Pfam" id="PF02518">
    <property type="entry name" value="HATPase_c"/>
    <property type="match status" value="1"/>
</dbReference>
<comment type="subcellular location">
    <subcellularLocation>
        <location evidence="2">Cell membrane</location>
        <topology evidence="2">Multi-pass membrane protein</topology>
    </subcellularLocation>
</comment>
<evidence type="ECO:0000256" key="6">
    <source>
        <dbReference type="ARBA" id="ARBA00022679"/>
    </source>
</evidence>
<dbReference type="SUPFAM" id="SSF103190">
    <property type="entry name" value="Sensory domain-like"/>
    <property type="match status" value="1"/>
</dbReference>
<evidence type="ECO:0000256" key="4">
    <source>
        <dbReference type="ARBA" id="ARBA00022475"/>
    </source>
</evidence>
<protein>
    <recommendedName>
        <fullName evidence="3">histidine kinase</fullName>
        <ecNumber evidence="3">2.7.13.3</ecNumber>
    </recommendedName>
</protein>
<dbReference type="InterPro" id="IPR005467">
    <property type="entry name" value="His_kinase_dom"/>
</dbReference>
<evidence type="ECO:0000313" key="15">
    <source>
        <dbReference type="EMBL" id="QQP89752.1"/>
    </source>
</evidence>
<dbReference type="SMART" id="SM00388">
    <property type="entry name" value="HisKA"/>
    <property type="match status" value="1"/>
</dbReference>
<dbReference type="EMBL" id="CP067420">
    <property type="protein sequence ID" value="QQP89752.1"/>
    <property type="molecule type" value="Genomic_DNA"/>
</dbReference>
<keyword evidence="6" id="KW-0808">Transferase</keyword>
<evidence type="ECO:0000256" key="5">
    <source>
        <dbReference type="ARBA" id="ARBA00022553"/>
    </source>
</evidence>
<dbReference type="RefSeq" id="WP_201076377.1">
    <property type="nucleotide sequence ID" value="NZ_CP067420.1"/>
</dbReference>
<dbReference type="Gene3D" id="6.10.250.3020">
    <property type="match status" value="1"/>
</dbReference>
<keyword evidence="11 13" id="KW-1133">Transmembrane helix</keyword>
<evidence type="ECO:0000256" key="12">
    <source>
        <dbReference type="ARBA" id="ARBA00023012"/>
    </source>
</evidence>
<dbReference type="InterPro" id="IPR036097">
    <property type="entry name" value="HisK_dim/P_sf"/>
</dbReference>
<evidence type="ECO:0000313" key="16">
    <source>
        <dbReference type="Proteomes" id="UP000595197"/>
    </source>
</evidence>
<dbReference type="Gene3D" id="1.10.287.130">
    <property type="match status" value="1"/>
</dbReference>
<gene>
    <name evidence="15" type="ORF">IGS68_00205</name>
</gene>
<reference evidence="15" key="1">
    <citation type="submission" date="2021-02" db="EMBL/GenBank/DDBJ databases">
        <title>Skermanella TT6 skin isolate.</title>
        <authorList>
            <person name="Lee K."/>
            <person name="Ganzorig M."/>
        </authorList>
    </citation>
    <scope>NUCLEOTIDE SEQUENCE</scope>
    <source>
        <strain evidence="15">TT6</strain>
    </source>
</reference>
<keyword evidence="12" id="KW-0902">Two-component regulatory system</keyword>
<keyword evidence="7 13" id="KW-0812">Transmembrane</keyword>
<dbReference type="SUPFAM" id="SSF47384">
    <property type="entry name" value="Homodimeric domain of signal transducing histidine kinase"/>
    <property type="match status" value="1"/>
</dbReference>
<evidence type="ECO:0000256" key="8">
    <source>
        <dbReference type="ARBA" id="ARBA00022741"/>
    </source>
</evidence>
<accession>A0ABX7B608</accession>
<evidence type="ECO:0000256" key="9">
    <source>
        <dbReference type="ARBA" id="ARBA00022777"/>
    </source>
</evidence>
<dbReference type="SMART" id="SM00387">
    <property type="entry name" value="HATPase_c"/>
    <property type="match status" value="1"/>
</dbReference>
<dbReference type="EC" id="2.7.13.3" evidence="3"/>
<evidence type="ECO:0000256" key="3">
    <source>
        <dbReference type="ARBA" id="ARBA00012438"/>
    </source>
</evidence>
<feature type="transmembrane region" description="Helical" evidence="13">
    <location>
        <begin position="303"/>
        <end position="322"/>
    </location>
</feature>
<dbReference type="PRINTS" id="PR00344">
    <property type="entry name" value="BCTRLSENSOR"/>
</dbReference>
<dbReference type="SUPFAM" id="SSF55874">
    <property type="entry name" value="ATPase domain of HSP90 chaperone/DNA topoisomerase II/histidine kinase"/>
    <property type="match status" value="1"/>
</dbReference>
<evidence type="ECO:0000256" key="7">
    <source>
        <dbReference type="ARBA" id="ARBA00022692"/>
    </source>
</evidence>
<dbReference type="PROSITE" id="PS50109">
    <property type="entry name" value="HIS_KIN"/>
    <property type="match status" value="1"/>
</dbReference>
<dbReference type="CDD" id="cd00082">
    <property type="entry name" value="HisKA"/>
    <property type="match status" value="1"/>
</dbReference>
<keyword evidence="13" id="KW-0472">Membrane</keyword>
<dbReference type="GO" id="GO:0016301">
    <property type="term" value="F:kinase activity"/>
    <property type="evidence" value="ECO:0007669"/>
    <property type="project" value="UniProtKB-KW"/>
</dbReference>
<dbReference type="InterPro" id="IPR003594">
    <property type="entry name" value="HATPase_dom"/>
</dbReference>
<dbReference type="PANTHER" id="PTHR43065:SF46">
    <property type="entry name" value="C4-DICARBOXYLATE TRANSPORT SENSOR PROTEIN DCTB"/>
    <property type="match status" value="1"/>
</dbReference>
<sequence length="623" mass="67513">MTRSIKQWAAWRPAWPGALPRGFRGLAAALALAACALVPPASWFAAEWARGEALEELAETAQARLSLYTATLTAEIEKYRVLPLTLAWDPDVAALLASPRDAALVDRVDRKLAALNAGASLSALYVMARDGTTLASSNWTEETSFIGRNFAFRPYFREALAGRVGRYFAMGTTSQKPGYYIAYPVWAPVWAEHHTVGVVVAKVAMEPLEATWHDMAGERVFVTDRRGVVFITNVPDWRFRTLAPLPPEVRREFEASQQYEGTGLEPLPPLDSALVHRGPVPDTDWKVHVALDSRPADARARSAGLVAGIATLLLLAAGLVVLQRRLALAERLEYQRRAQLMLEHRVTERTAELSSANLRLTDEIAERGRAEQAARRAQEDLIQAAKLAALGQMAAGIVHEVNQPISAIRSYAENAALLLDRGRLDLVRGNLLEITGLTERVATITRQLKTFARKSSGMLGPVSPRLAVDRSMALLGAQAAALGADMVLEMPDEATQGPLPMVLADEARLEQVIVNLLRNALDAVSARNRRLVAVSLEQEDGHVLLKVRDTGPGIPEDDLPRLFDPFFTTKEVGVGLGLGLSISYGIVQDFGGRIAAANHEQGGAVFTVALRPAPPSGPALPPA</sequence>
<evidence type="ECO:0000256" key="13">
    <source>
        <dbReference type="SAM" id="Phobius"/>
    </source>
</evidence>
<dbReference type="InterPro" id="IPR017055">
    <property type="entry name" value="Sig_transdc_His_kinase_DctB"/>
</dbReference>
<evidence type="ECO:0000256" key="2">
    <source>
        <dbReference type="ARBA" id="ARBA00004651"/>
    </source>
</evidence>
<evidence type="ECO:0000256" key="10">
    <source>
        <dbReference type="ARBA" id="ARBA00022840"/>
    </source>
</evidence>
<dbReference type="Gene3D" id="3.30.565.10">
    <property type="entry name" value="Histidine kinase-like ATPase, C-terminal domain"/>
    <property type="match status" value="1"/>
</dbReference>
<name>A0ABX7B608_9PROT</name>
<dbReference type="InterPro" id="IPR004358">
    <property type="entry name" value="Sig_transdc_His_kin-like_C"/>
</dbReference>
<keyword evidence="16" id="KW-1185">Reference proteome</keyword>
<dbReference type="Pfam" id="PF00512">
    <property type="entry name" value="HisKA"/>
    <property type="match status" value="1"/>
</dbReference>
<dbReference type="Proteomes" id="UP000595197">
    <property type="component" value="Chromosome"/>
</dbReference>
<evidence type="ECO:0000259" key="14">
    <source>
        <dbReference type="PROSITE" id="PS50109"/>
    </source>
</evidence>